<evidence type="ECO:0000313" key="2">
    <source>
        <dbReference type="EMBL" id="OXA81056.1"/>
    </source>
</evidence>
<dbReference type="Gene3D" id="2.60.40.10">
    <property type="entry name" value="Immunoglobulins"/>
    <property type="match status" value="4"/>
</dbReference>
<evidence type="ECO:0000313" key="3">
    <source>
        <dbReference type="Proteomes" id="UP000198382"/>
    </source>
</evidence>
<keyword evidence="3" id="KW-1185">Reference proteome</keyword>
<dbReference type="SUPFAM" id="SSF81296">
    <property type="entry name" value="E set domains"/>
    <property type="match status" value="1"/>
</dbReference>
<proteinExistence type="predicted"/>
<gene>
    <name evidence="2" type="ORF">B0A65_04735</name>
</gene>
<feature type="chain" id="PRO_5047308935" description="IPT/TIG domain-containing protein" evidence="1">
    <location>
        <begin position="22"/>
        <end position="510"/>
    </location>
</feature>
<evidence type="ECO:0008006" key="4">
    <source>
        <dbReference type="Google" id="ProtNLM"/>
    </source>
</evidence>
<dbReference type="EMBL" id="MUGV01000009">
    <property type="protein sequence ID" value="OXA81056.1"/>
    <property type="molecule type" value="Genomic_DNA"/>
</dbReference>
<name>A0ABX4BUJ4_FLAFR</name>
<evidence type="ECO:0000256" key="1">
    <source>
        <dbReference type="SAM" id="SignalP"/>
    </source>
</evidence>
<accession>A0ABX4BUJ4</accession>
<dbReference type="InterPro" id="IPR014756">
    <property type="entry name" value="Ig_E-set"/>
</dbReference>
<dbReference type="PROSITE" id="PS51257">
    <property type="entry name" value="PROKAR_LIPOPROTEIN"/>
    <property type="match status" value="1"/>
</dbReference>
<comment type="caution">
    <text evidence="2">The sequence shown here is derived from an EMBL/GenBank/DDBJ whole genome shotgun (WGS) entry which is preliminary data.</text>
</comment>
<sequence length="510" mass="54912">MKKFKNKPFYLLIMLFIIVGAAVSCSNDDSKSSNDVVELLSFGPSGQKHGEQIAFIGHNLDRVTSIMLPGVEVSSDDFVSQTSEKIELIIPEEATEGKVTLVYDGGEITSKTVLSFDVPFMIASITPQAKPGENITITGDYLNWVTSVVFADGIEVKEFVSASLKQLVVKVPMDAKTGSILIIGGGTEPYTFETESDIIIDLPKVTSLEPTSVKHSDLLSINGEDLDLVKSIKFPNSTESAAFESQTATKIVVKVPNTATNGKIALTAYSGVVVETEQAVKIILPIITDAAPKPVAIDADWTLTGTDLDLVKEVIIPGAAMPITTFSTHTATKIVLKVPEGSFNGTIKLKTINDFLIETNTEIQIAGLTDIPLTRVIYDDDYRNGFGNWSWGGDVNPAYTTEVREGTKAIRKDWQDWDGLRFGGGNVSTAGMTELAFSVYGGEGLENNQQLGIMINGNWGITTVQVKIGAWTDVVIPLSSLPALSGATKIEDFAIQGKFGYVIVDKVGLR</sequence>
<dbReference type="InterPro" id="IPR013783">
    <property type="entry name" value="Ig-like_fold"/>
</dbReference>
<feature type="signal peptide" evidence="1">
    <location>
        <begin position="1"/>
        <end position="21"/>
    </location>
</feature>
<reference evidence="2 3" key="1">
    <citation type="submission" date="2016-11" db="EMBL/GenBank/DDBJ databases">
        <title>Whole genomes of Flavobacteriaceae.</title>
        <authorList>
            <person name="Stine C."/>
            <person name="Li C."/>
            <person name="Tadesse D."/>
        </authorList>
    </citation>
    <scope>NUCLEOTIDE SEQUENCE [LARGE SCALE GENOMIC DNA]</scope>
    <source>
        <strain evidence="2 3">DSM 15937</strain>
    </source>
</reference>
<dbReference type="Proteomes" id="UP000198382">
    <property type="component" value="Unassembled WGS sequence"/>
</dbReference>
<organism evidence="2 3">
    <name type="scientific">Flavobacterium frigidimaris</name>
    <dbReference type="NCBI Taxonomy" id="262320"/>
    <lineage>
        <taxon>Bacteria</taxon>
        <taxon>Pseudomonadati</taxon>
        <taxon>Bacteroidota</taxon>
        <taxon>Flavobacteriia</taxon>
        <taxon>Flavobacteriales</taxon>
        <taxon>Flavobacteriaceae</taxon>
        <taxon>Flavobacterium</taxon>
    </lineage>
</organism>
<keyword evidence="1" id="KW-0732">Signal</keyword>
<dbReference type="Gene3D" id="2.60.120.430">
    <property type="entry name" value="Galactose-binding lectin"/>
    <property type="match status" value="1"/>
</dbReference>
<protein>
    <recommendedName>
        <fullName evidence="4">IPT/TIG domain-containing protein</fullName>
    </recommendedName>
</protein>
<dbReference type="RefSeq" id="WP_074662332.1">
    <property type="nucleotide sequence ID" value="NZ_MUGV01000009.1"/>
</dbReference>